<dbReference type="Pfam" id="PF06935">
    <property type="entry name" value="DUF1284"/>
    <property type="match status" value="1"/>
</dbReference>
<proteinExistence type="predicted"/>
<evidence type="ECO:0000313" key="2">
    <source>
        <dbReference type="Proteomes" id="UP000192903"/>
    </source>
</evidence>
<organism evidence="1 2">
    <name type="scientific">Xaviernesmea oryzae</name>
    <dbReference type="NCBI Taxonomy" id="464029"/>
    <lineage>
        <taxon>Bacteria</taxon>
        <taxon>Pseudomonadati</taxon>
        <taxon>Pseudomonadota</taxon>
        <taxon>Alphaproteobacteria</taxon>
        <taxon>Hyphomicrobiales</taxon>
        <taxon>Rhizobiaceae</taxon>
        <taxon>Rhizobium/Agrobacterium group</taxon>
        <taxon>Xaviernesmea</taxon>
    </lineage>
</organism>
<sequence>MVRLRPHHLLCMLTFVGEGYSPAFVANYRRLAGRLSAGEPIEIVSGPDDICAPLLSDEDAHCFGASVMGRDAAALADVARLLGRRLEVGSVIASDPALFRRLRRAFSLGTTRRACTGCEWESLCDRIAGAGYQGALVGRRELNPPETAPGISARPRA</sequence>
<name>A0A1X7F7B3_9HYPH</name>
<dbReference type="STRING" id="464029.SAMN02982989_2395"/>
<dbReference type="AlphaFoldDB" id="A0A1X7F7B3"/>
<evidence type="ECO:0008006" key="3">
    <source>
        <dbReference type="Google" id="ProtNLM"/>
    </source>
</evidence>
<accession>A0A1X7F7B3</accession>
<keyword evidence="2" id="KW-1185">Reference proteome</keyword>
<dbReference type="InterPro" id="IPR009702">
    <property type="entry name" value="DUF1284"/>
</dbReference>
<reference evidence="2" key="1">
    <citation type="submission" date="2017-04" db="EMBL/GenBank/DDBJ databases">
        <authorList>
            <person name="Varghese N."/>
            <person name="Submissions S."/>
        </authorList>
    </citation>
    <scope>NUCLEOTIDE SEQUENCE [LARGE SCALE GENOMIC DNA]</scope>
    <source>
        <strain evidence="2">B4P</strain>
    </source>
</reference>
<dbReference type="Proteomes" id="UP000192903">
    <property type="component" value="Unassembled WGS sequence"/>
</dbReference>
<dbReference type="RefSeq" id="WP_085422588.1">
    <property type="nucleotide sequence ID" value="NZ_FXAF01000006.1"/>
</dbReference>
<dbReference type="EMBL" id="FXAF01000006">
    <property type="protein sequence ID" value="SMF46744.1"/>
    <property type="molecule type" value="Genomic_DNA"/>
</dbReference>
<dbReference type="OrthoDB" id="6195504at2"/>
<evidence type="ECO:0000313" key="1">
    <source>
        <dbReference type="EMBL" id="SMF46744.1"/>
    </source>
</evidence>
<protein>
    <recommendedName>
        <fullName evidence="3">DUF1284 domain-containing protein</fullName>
    </recommendedName>
</protein>
<gene>
    <name evidence="1" type="ORF">SAMN02982989_2395</name>
</gene>